<accession>A0A2G9RY18</accession>
<protein>
    <submittedName>
        <fullName evidence="2">Uncharacterized protein</fullName>
    </submittedName>
</protein>
<keyword evidence="1" id="KW-1133">Transmembrane helix</keyword>
<proteinExistence type="predicted"/>
<organism evidence="2">
    <name type="scientific">Aquarana catesbeiana</name>
    <name type="common">American bullfrog</name>
    <name type="synonym">Rana catesbeiana</name>
    <dbReference type="NCBI Taxonomy" id="8400"/>
    <lineage>
        <taxon>Eukaryota</taxon>
        <taxon>Metazoa</taxon>
        <taxon>Chordata</taxon>
        <taxon>Craniata</taxon>
        <taxon>Vertebrata</taxon>
        <taxon>Euteleostomi</taxon>
        <taxon>Amphibia</taxon>
        <taxon>Batrachia</taxon>
        <taxon>Anura</taxon>
        <taxon>Neobatrachia</taxon>
        <taxon>Ranoidea</taxon>
        <taxon>Ranidae</taxon>
        <taxon>Aquarana</taxon>
    </lineage>
</organism>
<name>A0A2G9RY18_AQUCT</name>
<gene>
    <name evidence="2" type="ORF">AB205_0174260</name>
</gene>
<keyword evidence="1" id="KW-0812">Transmembrane</keyword>
<evidence type="ECO:0000256" key="1">
    <source>
        <dbReference type="SAM" id="Phobius"/>
    </source>
</evidence>
<feature type="transmembrane region" description="Helical" evidence="1">
    <location>
        <begin position="43"/>
        <end position="65"/>
    </location>
</feature>
<sequence>MAAIMAVKDRDFCFKAYTGLFFLTTDAAKVLMKKENNYNKNTVFIFIFFLFIFYLKDKCVLIHIGKFRRKHPRIKKQKTKKNTDIKIHLEMLRLLYDVPFFFLICSLNNFLTEGIVWNKFSKEELQEAELVSKLFPKTRFNCFSAQQLPCLLRGCVLGPHISSLVTNRK</sequence>
<dbReference type="OrthoDB" id="346907at2759"/>
<dbReference type="AlphaFoldDB" id="A0A2G9RY18"/>
<keyword evidence="1" id="KW-0472">Membrane</keyword>
<reference evidence="2" key="1">
    <citation type="submission" date="2017-08" db="EMBL/GenBank/DDBJ databases">
        <title>Assembly of the North American Bullfrog Genome.</title>
        <authorList>
            <person name="Warren R.L."/>
            <person name="Vandervalk B.P."/>
            <person name="Kucuk E."/>
            <person name="Birol I."/>
            <person name="Helbing C."/>
            <person name="Pandoh P."/>
            <person name="Behsaz B."/>
            <person name="Mohamadi H."/>
            <person name="Chu J."/>
            <person name="Jackman S."/>
            <person name="Hammond S.A."/>
            <person name="Veldhoen N."/>
            <person name="Kirk H."/>
            <person name="Zhao Y."/>
            <person name="Coope R."/>
            <person name="Pleasance S."/>
            <person name="Moore R."/>
            <person name="Holt R."/>
        </authorList>
    </citation>
    <scope>NUCLEOTIDE SEQUENCE</scope>
    <source>
        <strain evidence="2">Bruno</strain>
        <tissue evidence="2">Liver</tissue>
    </source>
</reference>
<evidence type="ECO:0000313" key="2">
    <source>
        <dbReference type="EMBL" id="PIO32789.1"/>
    </source>
</evidence>
<dbReference type="EMBL" id="KV927365">
    <property type="protein sequence ID" value="PIO32789.1"/>
    <property type="molecule type" value="Genomic_DNA"/>
</dbReference>